<dbReference type="Pfam" id="PF01370">
    <property type="entry name" value="Epimerase"/>
    <property type="match status" value="1"/>
</dbReference>
<feature type="domain" description="NAD-dependent epimerase/dehydratase" evidence="1">
    <location>
        <begin position="7"/>
        <end position="228"/>
    </location>
</feature>
<evidence type="ECO:0000313" key="3">
    <source>
        <dbReference type="Proteomes" id="UP001163285"/>
    </source>
</evidence>
<dbReference type="EMBL" id="CP110176">
    <property type="protein sequence ID" value="WGC85820.1"/>
    <property type="molecule type" value="Genomic_DNA"/>
</dbReference>
<organism evidence="2 3">
    <name type="scientific">Aeromonas caviae</name>
    <name type="common">Aeromonas punctata</name>
    <dbReference type="NCBI Taxonomy" id="648"/>
    <lineage>
        <taxon>Bacteria</taxon>
        <taxon>Pseudomonadati</taxon>
        <taxon>Pseudomonadota</taxon>
        <taxon>Gammaproteobacteria</taxon>
        <taxon>Aeromonadales</taxon>
        <taxon>Aeromonadaceae</taxon>
        <taxon>Aeromonas</taxon>
    </lineage>
</organism>
<name>A0AAF0GEP8_AERCA</name>
<dbReference type="PANTHER" id="PTHR43245:SF58">
    <property type="entry name" value="BLL5923 PROTEIN"/>
    <property type="match status" value="1"/>
</dbReference>
<dbReference type="RefSeq" id="WP_125117330.1">
    <property type="nucleotide sequence ID" value="NZ_AP019195.1"/>
</dbReference>
<dbReference type="InterPro" id="IPR001509">
    <property type="entry name" value="Epimerase_deHydtase"/>
</dbReference>
<evidence type="ECO:0000259" key="1">
    <source>
        <dbReference type="Pfam" id="PF01370"/>
    </source>
</evidence>
<sequence length="321" mass="35386">MQVKSKVIITGANGFVGSAAFNKISELEQYTVSGAVRHNTEKSSFISIGDMNYETDWSNILRGQNVVIHTAARAHVMIDEAINPLAEYRRVNVEASVNLAKQAARAGVNRFIFISSIKVNGNGGERSRVYYHNDPPAPEDNYGISKAEAEVELKKIAEDTGMEMVIIRPTLIYGPDVKGNFNSLIKLVCWGLPLPLGAIHNCRSMVAIDNLIDLIVTCIDHPKASGQTFLVSDDQDMSTTELLEVMAHSFNKKAILIPIPAKLLHIAARLLGREAIVDRLCGSLKVDITHTKETLDWRPPVTMEQQLAKIVESMHLSSRSI</sequence>
<dbReference type="Proteomes" id="UP001163285">
    <property type="component" value="Chromosome"/>
</dbReference>
<dbReference type="PANTHER" id="PTHR43245">
    <property type="entry name" value="BIFUNCTIONAL POLYMYXIN RESISTANCE PROTEIN ARNA"/>
    <property type="match status" value="1"/>
</dbReference>
<evidence type="ECO:0000313" key="2">
    <source>
        <dbReference type="EMBL" id="WGC85820.1"/>
    </source>
</evidence>
<dbReference type="Gene3D" id="3.40.50.720">
    <property type="entry name" value="NAD(P)-binding Rossmann-like Domain"/>
    <property type="match status" value="1"/>
</dbReference>
<dbReference type="SUPFAM" id="SSF51735">
    <property type="entry name" value="NAD(P)-binding Rossmann-fold domains"/>
    <property type="match status" value="1"/>
</dbReference>
<protein>
    <submittedName>
        <fullName evidence="2">SDR family oxidoreductase</fullName>
    </submittedName>
</protein>
<dbReference type="AlphaFoldDB" id="A0AAF0GEP8"/>
<dbReference type="InterPro" id="IPR036291">
    <property type="entry name" value="NAD(P)-bd_dom_sf"/>
</dbReference>
<dbReference type="InterPro" id="IPR050177">
    <property type="entry name" value="Lipid_A_modif_metabolic_enz"/>
</dbReference>
<dbReference type="CDD" id="cd05232">
    <property type="entry name" value="UDP_G4E_4_SDR_e"/>
    <property type="match status" value="1"/>
</dbReference>
<reference evidence="2" key="1">
    <citation type="submission" date="2023-04" db="EMBL/GenBank/DDBJ databases">
        <title>Whole Genome Sequence of Multi-drug resistant Aeromonas caviae as a gut pathogen in newborn.</title>
        <authorList>
            <person name="Jadhav S.V."/>
            <person name="Saroj S.D."/>
            <person name="Saha U.B."/>
            <person name="Sen S."/>
            <person name="Kher A."/>
        </authorList>
    </citation>
    <scope>NUCLEOTIDE SEQUENCE</scope>
    <source>
        <strain evidence="2">SVJ23</strain>
    </source>
</reference>
<accession>A0AAF0GEP8</accession>
<gene>
    <name evidence="2" type="ORF">OJY61_23970</name>
</gene>
<proteinExistence type="predicted"/>